<name>A0A5C8KX99_9GAMM</name>
<dbReference type="PANTHER" id="PTHR34039">
    <property type="entry name" value="UPF0102 PROTEIN YRAN"/>
    <property type="match status" value="1"/>
</dbReference>
<dbReference type="NCBIfam" id="TIGR00252">
    <property type="entry name" value="YraN family protein"/>
    <property type="match status" value="1"/>
</dbReference>
<accession>A0A5C8KX99</accession>
<dbReference type="RefSeq" id="WP_147890929.1">
    <property type="nucleotide sequence ID" value="NZ_VRTS01000002.1"/>
</dbReference>
<comment type="caution">
    <text evidence="3">The sequence shown here is derived from an EMBL/GenBank/DDBJ whole genome shotgun (WGS) entry which is preliminary data.</text>
</comment>
<dbReference type="EMBL" id="VRTS01000002">
    <property type="protein sequence ID" value="TXK65009.1"/>
    <property type="molecule type" value="Genomic_DNA"/>
</dbReference>
<reference evidence="3 4" key="1">
    <citation type="submission" date="2019-08" db="EMBL/GenBank/DDBJ databases">
        <authorList>
            <person name="Karlyshev A.V."/>
        </authorList>
    </citation>
    <scope>NUCLEOTIDE SEQUENCE [LARGE SCALE GENOMIC DNA]</scope>
    <source>
        <strain evidence="3 4">Alg18-2.2</strain>
    </source>
</reference>
<evidence type="ECO:0000256" key="2">
    <source>
        <dbReference type="HAMAP-Rule" id="MF_00048"/>
    </source>
</evidence>
<dbReference type="Pfam" id="PF02021">
    <property type="entry name" value="UPF0102"/>
    <property type="match status" value="1"/>
</dbReference>
<dbReference type="PANTHER" id="PTHR34039:SF1">
    <property type="entry name" value="UPF0102 PROTEIN YRAN"/>
    <property type="match status" value="1"/>
</dbReference>
<dbReference type="SUPFAM" id="SSF52980">
    <property type="entry name" value="Restriction endonuclease-like"/>
    <property type="match status" value="1"/>
</dbReference>
<dbReference type="InterPro" id="IPR003509">
    <property type="entry name" value="UPF0102_YraN-like"/>
</dbReference>
<dbReference type="AlphaFoldDB" id="A0A5C8KX99"/>
<dbReference type="GO" id="GO:0003676">
    <property type="term" value="F:nucleic acid binding"/>
    <property type="evidence" value="ECO:0007669"/>
    <property type="project" value="InterPro"/>
</dbReference>
<dbReference type="HAMAP" id="MF_00048">
    <property type="entry name" value="UPF0102"/>
    <property type="match status" value="1"/>
</dbReference>
<comment type="similarity">
    <text evidence="1 2">Belongs to the UPF0102 family.</text>
</comment>
<dbReference type="OrthoDB" id="9794876at2"/>
<protein>
    <recommendedName>
        <fullName evidence="2">UPF0102 protein FU658_04175</fullName>
    </recommendedName>
</protein>
<proteinExistence type="inferred from homology"/>
<evidence type="ECO:0000256" key="1">
    <source>
        <dbReference type="ARBA" id="ARBA00006738"/>
    </source>
</evidence>
<sequence length="125" mass="13963">MAASDTRARGAAFEAAARTYLEARGLRLIEANAHFKVGELDLVMADGDTVAFTEVRYRARSDFGDGADSVDWRKMRKLARAAQAWLLRNPTLSQRPCRFDVVSVTGSDDAPVIEWIRDAFRLDDL</sequence>
<gene>
    <name evidence="3" type="ORF">FU658_04175</name>
</gene>
<dbReference type="InterPro" id="IPR011335">
    <property type="entry name" value="Restrct_endonuc-II-like"/>
</dbReference>
<dbReference type="InterPro" id="IPR011856">
    <property type="entry name" value="tRNA_endonuc-like_dom_sf"/>
</dbReference>
<evidence type="ECO:0000313" key="4">
    <source>
        <dbReference type="Proteomes" id="UP000321248"/>
    </source>
</evidence>
<dbReference type="Gene3D" id="3.40.1350.10">
    <property type="match status" value="1"/>
</dbReference>
<dbReference type="NCBIfam" id="NF009150">
    <property type="entry name" value="PRK12497.1-3"/>
    <property type="match status" value="1"/>
</dbReference>
<dbReference type="Proteomes" id="UP000321248">
    <property type="component" value="Unassembled WGS sequence"/>
</dbReference>
<organism evidence="3 4">
    <name type="scientific">Alkalisalibacterium limincola</name>
    <dbReference type="NCBI Taxonomy" id="2699169"/>
    <lineage>
        <taxon>Bacteria</taxon>
        <taxon>Pseudomonadati</taxon>
        <taxon>Pseudomonadota</taxon>
        <taxon>Gammaproteobacteria</taxon>
        <taxon>Lysobacterales</taxon>
        <taxon>Lysobacteraceae</taxon>
        <taxon>Alkalisalibacterium</taxon>
    </lineage>
</organism>
<evidence type="ECO:0000313" key="3">
    <source>
        <dbReference type="EMBL" id="TXK65009.1"/>
    </source>
</evidence>
<keyword evidence="4" id="KW-1185">Reference proteome</keyword>